<proteinExistence type="predicted"/>
<gene>
    <name evidence="1" type="primary">bshB1</name>
    <name evidence="1" type="ORF">IPV69_08450</name>
</gene>
<accession>A0A7M2X0U9</accession>
<dbReference type="Pfam" id="PF02585">
    <property type="entry name" value="PIG-L"/>
    <property type="match status" value="1"/>
</dbReference>
<dbReference type="GO" id="GO:0019213">
    <property type="term" value="F:deacetylase activity"/>
    <property type="evidence" value="ECO:0007669"/>
    <property type="project" value="InterPro"/>
</dbReference>
<dbReference type="InterPro" id="IPR023842">
    <property type="entry name" value="Bacillithiol_biosynth_BshB1"/>
</dbReference>
<dbReference type="GO" id="GO:0016811">
    <property type="term" value="F:hydrolase activity, acting on carbon-nitrogen (but not peptide) bonds, in linear amides"/>
    <property type="evidence" value="ECO:0007669"/>
    <property type="project" value="TreeGrafter"/>
</dbReference>
<reference evidence="1 2" key="1">
    <citation type="submission" date="2020-10" db="EMBL/GenBank/DDBJ databases">
        <title>Wide distribution of Phycisphaera-like planctomycetes from WD2101 soil group in peatlands and genome analysis of the first cultivated representative.</title>
        <authorList>
            <person name="Dedysh S.N."/>
            <person name="Beletsky A.V."/>
            <person name="Ivanova A."/>
            <person name="Kulichevskaya I.S."/>
            <person name="Suzina N.E."/>
            <person name="Philippov D.A."/>
            <person name="Rakitin A.L."/>
            <person name="Mardanov A.V."/>
            <person name="Ravin N.V."/>
        </authorList>
    </citation>
    <scope>NUCLEOTIDE SEQUENCE [LARGE SCALE GENOMIC DNA]</scope>
    <source>
        <strain evidence="1 2">M1803</strain>
    </source>
</reference>
<dbReference type="SUPFAM" id="SSF102588">
    <property type="entry name" value="LmbE-like"/>
    <property type="match status" value="1"/>
</dbReference>
<dbReference type="Gene3D" id="3.40.50.10320">
    <property type="entry name" value="LmbE-like"/>
    <property type="match status" value="1"/>
</dbReference>
<dbReference type="RefSeq" id="WP_206294619.1">
    <property type="nucleotide sequence ID" value="NZ_CP063458.1"/>
</dbReference>
<dbReference type="PANTHER" id="PTHR12993">
    <property type="entry name" value="N-ACETYLGLUCOSAMINYL-PHOSPHATIDYLINOSITOL DE-N-ACETYLASE-RELATED"/>
    <property type="match status" value="1"/>
</dbReference>
<dbReference type="InterPro" id="IPR024078">
    <property type="entry name" value="LmbE-like_dom_sf"/>
</dbReference>
<dbReference type="NCBIfam" id="TIGR04001">
    <property type="entry name" value="thiol_BshB1"/>
    <property type="match status" value="1"/>
</dbReference>
<protein>
    <submittedName>
        <fullName evidence="1">Bacillithiol biosynthesis deacetylase BshB1</fullName>
    </submittedName>
</protein>
<organism evidence="1 2">
    <name type="scientific">Humisphaera borealis</name>
    <dbReference type="NCBI Taxonomy" id="2807512"/>
    <lineage>
        <taxon>Bacteria</taxon>
        <taxon>Pseudomonadati</taxon>
        <taxon>Planctomycetota</taxon>
        <taxon>Phycisphaerae</taxon>
        <taxon>Tepidisphaerales</taxon>
        <taxon>Tepidisphaeraceae</taxon>
        <taxon>Humisphaera</taxon>
    </lineage>
</organism>
<dbReference type="KEGG" id="hbs:IPV69_08450"/>
<dbReference type="Proteomes" id="UP000593765">
    <property type="component" value="Chromosome"/>
</dbReference>
<dbReference type="AlphaFoldDB" id="A0A7M2X0U9"/>
<keyword evidence="2" id="KW-1185">Reference proteome</keyword>
<evidence type="ECO:0000313" key="2">
    <source>
        <dbReference type="Proteomes" id="UP000593765"/>
    </source>
</evidence>
<sequence>MARFLVFGPHPDDQELGMGGTIAKLHRQGHYVHLVDMTNGEPTPHGTIEIRARESADAARALGVERSLVGLKNREVQHTIEARHKVAAVIRAHRPDVLFVPFPTDAHPDHVAVTRICEDARFDAKLSKTSIPGDPWHPKRIIYYFCTHLRMSFQPTFCIDISDTIDQKMQSIACYPSQFGHQPAVTDMVKGISAYFGGRIGTAHAEPFFTYEVLGLGGLDQLV</sequence>
<dbReference type="PANTHER" id="PTHR12993:SF30">
    <property type="entry name" value="N-ACETYL-ALPHA-D-GLUCOSAMINYL L-MALATE DEACETYLASE 1"/>
    <property type="match status" value="1"/>
</dbReference>
<dbReference type="InterPro" id="IPR003737">
    <property type="entry name" value="GlcNAc_PI_deacetylase-related"/>
</dbReference>
<evidence type="ECO:0000313" key="1">
    <source>
        <dbReference type="EMBL" id="QOV91367.1"/>
    </source>
</evidence>
<dbReference type="EMBL" id="CP063458">
    <property type="protein sequence ID" value="QOV91367.1"/>
    <property type="molecule type" value="Genomic_DNA"/>
</dbReference>
<name>A0A7M2X0U9_9BACT</name>
<dbReference type="GO" id="GO:0071793">
    <property type="term" value="P:bacillithiol biosynthetic process"/>
    <property type="evidence" value="ECO:0007669"/>
    <property type="project" value="InterPro"/>
</dbReference>